<name>A0ABW4P4E3_9NOCA</name>
<dbReference type="SUPFAM" id="SSF51735">
    <property type="entry name" value="NAD(P)-binding Rossmann-fold domains"/>
    <property type="match status" value="1"/>
</dbReference>
<proteinExistence type="inferred from homology"/>
<dbReference type="InterPro" id="IPR057326">
    <property type="entry name" value="KR_dom"/>
</dbReference>
<dbReference type="InterPro" id="IPR002347">
    <property type="entry name" value="SDR_fam"/>
</dbReference>
<dbReference type="EMBL" id="JBHUFB010000010">
    <property type="protein sequence ID" value="MFD1813383.1"/>
    <property type="molecule type" value="Genomic_DNA"/>
</dbReference>
<dbReference type="PANTHER" id="PTHR45024">
    <property type="entry name" value="DEHYDROGENASES, SHORT CHAIN"/>
    <property type="match status" value="1"/>
</dbReference>
<evidence type="ECO:0000259" key="4">
    <source>
        <dbReference type="SMART" id="SM00822"/>
    </source>
</evidence>
<dbReference type="PROSITE" id="PS00061">
    <property type="entry name" value="ADH_SHORT"/>
    <property type="match status" value="1"/>
</dbReference>
<comment type="similarity">
    <text evidence="1 3">Belongs to the short-chain dehydrogenases/reductases (SDR) family.</text>
</comment>
<dbReference type="SMART" id="SM00822">
    <property type="entry name" value="PKS_KR"/>
    <property type="match status" value="1"/>
</dbReference>
<dbReference type="Proteomes" id="UP001597286">
    <property type="component" value="Unassembled WGS sequence"/>
</dbReference>
<evidence type="ECO:0000313" key="6">
    <source>
        <dbReference type="Proteomes" id="UP001597286"/>
    </source>
</evidence>
<dbReference type="RefSeq" id="WP_378485846.1">
    <property type="nucleotide sequence ID" value="NZ_JBHUFB010000010.1"/>
</dbReference>
<dbReference type="Pfam" id="PF00106">
    <property type="entry name" value="adh_short"/>
    <property type="match status" value="1"/>
</dbReference>
<dbReference type="PRINTS" id="PR00080">
    <property type="entry name" value="SDRFAMILY"/>
</dbReference>
<gene>
    <name evidence="5" type="ORF">ACFSJG_14265</name>
</gene>
<organism evidence="5 6">
    <name type="scientific">Rhodococcus gannanensis</name>
    <dbReference type="NCBI Taxonomy" id="1960308"/>
    <lineage>
        <taxon>Bacteria</taxon>
        <taxon>Bacillati</taxon>
        <taxon>Actinomycetota</taxon>
        <taxon>Actinomycetes</taxon>
        <taxon>Mycobacteriales</taxon>
        <taxon>Nocardiaceae</taxon>
        <taxon>Rhodococcus</taxon>
    </lineage>
</organism>
<dbReference type="PRINTS" id="PR00081">
    <property type="entry name" value="GDHRDH"/>
</dbReference>
<dbReference type="InterPro" id="IPR036291">
    <property type="entry name" value="NAD(P)-bd_dom_sf"/>
</dbReference>
<dbReference type="InterPro" id="IPR020904">
    <property type="entry name" value="Sc_DH/Rdtase_CS"/>
</dbReference>
<accession>A0ABW4P4E3</accession>
<sequence>MTERVLAGRTAIVTGASAGLGRAEALALARAGADLVINARGERLHDVADEIRGVGGSVVTCVGDIGEQSTADRLVALAVERFGRLDVVVNNAGIVRDRMVFNMSADEWDDVLRINLRSTFLTTRAATDHWRRRAKESGGPVYARIVNTSSEAYASGPPGAANYAASKAGVVALTMSTARGCESFGVRANAICPRARTAMTSEVFGPGPDTGEDPLSTEHVAPLVAYLASPVADGVTGRVLVAYGDRIDVMGPPTVAASLRSASRWNQGELDAVLGAHLVDPTPGTALSAAGAD</sequence>
<evidence type="ECO:0000313" key="5">
    <source>
        <dbReference type="EMBL" id="MFD1813383.1"/>
    </source>
</evidence>
<dbReference type="InterPro" id="IPR051687">
    <property type="entry name" value="Peroxisomal_Beta-Oxidation"/>
</dbReference>
<keyword evidence="6" id="KW-1185">Reference proteome</keyword>
<evidence type="ECO:0000256" key="1">
    <source>
        <dbReference type="ARBA" id="ARBA00006484"/>
    </source>
</evidence>
<feature type="domain" description="Ketoreductase" evidence="4">
    <location>
        <begin position="9"/>
        <end position="220"/>
    </location>
</feature>
<protein>
    <submittedName>
        <fullName evidence="5">SDR family NAD(P)-dependent oxidoreductase</fullName>
    </submittedName>
</protein>
<reference evidence="6" key="1">
    <citation type="journal article" date="2019" name="Int. J. Syst. Evol. Microbiol.">
        <title>The Global Catalogue of Microorganisms (GCM) 10K type strain sequencing project: providing services to taxonomists for standard genome sequencing and annotation.</title>
        <authorList>
            <consortium name="The Broad Institute Genomics Platform"/>
            <consortium name="The Broad Institute Genome Sequencing Center for Infectious Disease"/>
            <person name="Wu L."/>
            <person name="Ma J."/>
        </authorList>
    </citation>
    <scope>NUCLEOTIDE SEQUENCE [LARGE SCALE GENOMIC DNA]</scope>
    <source>
        <strain evidence="6">DT72</strain>
    </source>
</reference>
<dbReference type="PANTHER" id="PTHR45024:SF2">
    <property type="entry name" value="SCP2 DOMAIN-CONTAINING PROTEIN"/>
    <property type="match status" value="1"/>
</dbReference>
<evidence type="ECO:0000256" key="2">
    <source>
        <dbReference type="ARBA" id="ARBA00023002"/>
    </source>
</evidence>
<keyword evidence="2" id="KW-0560">Oxidoreductase</keyword>
<dbReference type="Gene3D" id="3.40.50.720">
    <property type="entry name" value="NAD(P)-binding Rossmann-like Domain"/>
    <property type="match status" value="1"/>
</dbReference>
<comment type="caution">
    <text evidence="5">The sequence shown here is derived from an EMBL/GenBank/DDBJ whole genome shotgun (WGS) entry which is preliminary data.</text>
</comment>
<evidence type="ECO:0000256" key="3">
    <source>
        <dbReference type="RuleBase" id="RU000363"/>
    </source>
</evidence>